<evidence type="ECO:0000256" key="7">
    <source>
        <dbReference type="ARBA" id="ARBA00022777"/>
    </source>
</evidence>
<dbReference type="Pfam" id="PF00512">
    <property type="entry name" value="HisKA"/>
    <property type="match status" value="1"/>
</dbReference>
<dbReference type="InterPro" id="IPR003661">
    <property type="entry name" value="HisK_dim/P_dom"/>
</dbReference>
<dbReference type="InterPro" id="IPR003594">
    <property type="entry name" value="HATPase_dom"/>
</dbReference>
<evidence type="ECO:0000256" key="8">
    <source>
        <dbReference type="ARBA" id="ARBA00022989"/>
    </source>
</evidence>
<dbReference type="InterPro" id="IPR003660">
    <property type="entry name" value="HAMP_dom"/>
</dbReference>
<dbReference type="PROSITE" id="PS50109">
    <property type="entry name" value="HIS_KIN"/>
    <property type="match status" value="1"/>
</dbReference>
<comment type="catalytic activity">
    <reaction evidence="1">
        <text>ATP + protein L-histidine = ADP + protein N-phospho-L-histidine.</text>
        <dbReference type="EC" id="2.7.13.3"/>
    </reaction>
</comment>
<keyword evidence="5" id="KW-0808">Transferase</keyword>
<feature type="domain" description="HAMP" evidence="12">
    <location>
        <begin position="83"/>
        <end position="135"/>
    </location>
</feature>
<dbReference type="SMART" id="SM00388">
    <property type="entry name" value="HisKA"/>
    <property type="match status" value="1"/>
</dbReference>
<keyword evidence="9" id="KW-0902">Two-component regulatory system</keyword>
<dbReference type="PRINTS" id="PR00344">
    <property type="entry name" value="BCTRLSENSOR"/>
</dbReference>
<dbReference type="InterPro" id="IPR004358">
    <property type="entry name" value="Sig_transdc_His_kin-like_C"/>
</dbReference>
<dbReference type="InterPro" id="IPR050736">
    <property type="entry name" value="Sensor_HK_Regulatory"/>
</dbReference>
<dbReference type="FunFam" id="3.30.565.10:FF:000006">
    <property type="entry name" value="Sensor histidine kinase WalK"/>
    <property type="match status" value="1"/>
</dbReference>
<dbReference type="EMBL" id="JABEPQ010000001">
    <property type="protein sequence ID" value="NNM44470.1"/>
    <property type="molecule type" value="Genomic_DNA"/>
</dbReference>
<dbReference type="Gene3D" id="6.10.340.10">
    <property type="match status" value="1"/>
</dbReference>
<dbReference type="SUPFAM" id="SSF55874">
    <property type="entry name" value="ATPase domain of HSP90 chaperone/DNA topoisomerase II/histidine kinase"/>
    <property type="match status" value="1"/>
</dbReference>
<keyword evidence="4" id="KW-0597">Phosphoprotein</keyword>
<evidence type="ECO:0000256" key="4">
    <source>
        <dbReference type="ARBA" id="ARBA00022553"/>
    </source>
</evidence>
<evidence type="ECO:0000313" key="14">
    <source>
        <dbReference type="Proteomes" id="UP000588586"/>
    </source>
</evidence>
<sequence length="373" mass="39573">MVTRLLITQTLVLVVGLGTAWAVATLVGPPLFHQHLQQGGHSGPPTELKHVEDAFASASLIALGVALAIALVTAFVVSLYLTSRIQRPLAELAGASDAVARGQHVRVAAPRIGSEFDRVATAFNEMADRLDHVEVTRRRLLSDLAHELRTPVATLDGYLEGLEDGVVAWDEETARVLREQTGRLVRLVEDVGDVSRAEEGQLQLDLEDVPVPVLAESAVTSARESFSRKGVDLRLELGSGPRDVVRVDRQRIAQVLSNLLGNALRHTPAGGRVTVAAGREGEDHVVISVTDTGEGIDPHQLGHVFERFYRGDTARDRDHGGSGIGLTISQAIVAAHGGSLTAASDGVGRGARFEVKLPVREDATGAGSAMTVG</sequence>
<feature type="domain" description="Histidine kinase" evidence="11">
    <location>
        <begin position="143"/>
        <end position="361"/>
    </location>
</feature>
<dbReference type="Gene3D" id="1.10.287.130">
    <property type="match status" value="1"/>
</dbReference>
<dbReference type="GO" id="GO:0005886">
    <property type="term" value="C:plasma membrane"/>
    <property type="evidence" value="ECO:0007669"/>
    <property type="project" value="UniProtKB-SubCell"/>
</dbReference>
<dbReference type="SMART" id="SM00387">
    <property type="entry name" value="HATPase_c"/>
    <property type="match status" value="1"/>
</dbReference>
<dbReference type="SUPFAM" id="SSF47384">
    <property type="entry name" value="Homodimeric domain of signal transducing histidine kinase"/>
    <property type="match status" value="1"/>
</dbReference>
<dbReference type="PANTHER" id="PTHR43711">
    <property type="entry name" value="TWO-COMPONENT HISTIDINE KINASE"/>
    <property type="match status" value="1"/>
</dbReference>
<comment type="subcellular location">
    <subcellularLocation>
        <location evidence="2">Cell membrane</location>
    </subcellularLocation>
</comment>
<evidence type="ECO:0000256" key="6">
    <source>
        <dbReference type="ARBA" id="ARBA00022692"/>
    </source>
</evidence>
<dbReference type="GO" id="GO:0000155">
    <property type="term" value="F:phosphorelay sensor kinase activity"/>
    <property type="evidence" value="ECO:0007669"/>
    <property type="project" value="InterPro"/>
</dbReference>
<proteinExistence type="predicted"/>
<evidence type="ECO:0000256" key="9">
    <source>
        <dbReference type="ARBA" id="ARBA00023012"/>
    </source>
</evidence>
<protein>
    <recommendedName>
        <fullName evidence="3">histidine kinase</fullName>
        <ecNumber evidence="3">2.7.13.3</ecNumber>
    </recommendedName>
</protein>
<evidence type="ECO:0000256" key="1">
    <source>
        <dbReference type="ARBA" id="ARBA00000085"/>
    </source>
</evidence>
<reference evidence="13 14" key="1">
    <citation type="submission" date="2020-04" db="EMBL/GenBank/DDBJ databases">
        <title>Knoellia sp. isolate from air conditioner.</title>
        <authorList>
            <person name="Chea S."/>
            <person name="Kim D.-U."/>
        </authorList>
    </citation>
    <scope>NUCLEOTIDE SEQUENCE [LARGE SCALE GENOMIC DNA]</scope>
    <source>
        <strain evidence="13 14">DB2414S</strain>
    </source>
</reference>
<dbReference type="CDD" id="cd06225">
    <property type="entry name" value="HAMP"/>
    <property type="match status" value="1"/>
</dbReference>
<keyword evidence="6 10" id="KW-0812">Transmembrane</keyword>
<feature type="transmembrane region" description="Helical" evidence="10">
    <location>
        <begin position="54"/>
        <end position="81"/>
    </location>
</feature>
<keyword evidence="14" id="KW-1185">Reference proteome</keyword>
<dbReference type="EC" id="2.7.13.3" evidence="3"/>
<evidence type="ECO:0000313" key="13">
    <source>
        <dbReference type="EMBL" id="NNM44470.1"/>
    </source>
</evidence>
<dbReference type="CDD" id="cd00075">
    <property type="entry name" value="HATPase"/>
    <property type="match status" value="1"/>
</dbReference>
<comment type="caution">
    <text evidence="13">The sequence shown here is derived from an EMBL/GenBank/DDBJ whole genome shotgun (WGS) entry which is preliminary data.</text>
</comment>
<accession>A0A849H3U8</accession>
<dbReference type="AlphaFoldDB" id="A0A849H3U8"/>
<keyword evidence="8 10" id="KW-1133">Transmembrane helix</keyword>
<dbReference type="PANTHER" id="PTHR43711:SF1">
    <property type="entry name" value="HISTIDINE KINASE 1"/>
    <property type="match status" value="1"/>
</dbReference>
<dbReference type="Pfam" id="PF00672">
    <property type="entry name" value="HAMP"/>
    <property type="match status" value="1"/>
</dbReference>
<organism evidence="13 14">
    <name type="scientific">Knoellia koreensis</name>
    <dbReference type="NCBI Taxonomy" id="2730921"/>
    <lineage>
        <taxon>Bacteria</taxon>
        <taxon>Bacillati</taxon>
        <taxon>Actinomycetota</taxon>
        <taxon>Actinomycetes</taxon>
        <taxon>Micrococcales</taxon>
        <taxon>Intrasporangiaceae</taxon>
        <taxon>Knoellia</taxon>
    </lineage>
</organism>
<evidence type="ECO:0000256" key="3">
    <source>
        <dbReference type="ARBA" id="ARBA00012438"/>
    </source>
</evidence>
<gene>
    <name evidence="13" type="ORF">HJG52_00410</name>
</gene>
<evidence type="ECO:0000256" key="10">
    <source>
        <dbReference type="SAM" id="Phobius"/>
    </source>
</evidence>
<evidence type="ECO:0000256" key="2">
    <source>
        <dbReference type="ARBA" id="ARBA00004236"/>
    </source>
</evidence>
<keyword evidence="7 13" id="KW-0418">Kinase</keyword>
<dbReference type="InterPro" id="IPR036097">
    <property type="entry name" value="HisK_dim/P_sf"/>
</dbReference>
<evidence type="ECO:0000259" key="11">
    <source>
        <dbReference type="PROSITE" id="PS50109"/>
    </source>
</evidence>
<dbReference type="InterPro" id="IPR036890">
    <property type="entry name" value="HATPase_C_sf"/>
</dbReference>
<name>A0A849H3U8_9MICO</name>
<dbReference type="PROSITE" id="PS50885">
    <property type="entry name" value="HAMP"/>
    <property type="match status" value="1"/>
</dbReference>
<dbReference type="Pfam" id="PF02518">
    <property type="entry name" value="HATPase_c"/>
    <property type="match status" value="1"/>
</dbReference>
<evidence type="ECO:0000259" key="12">
    <source>
        <dbReference type="PROSITE" id="PS50885"/>
    </source>
</evidence>
<keyword evidence="10" id="KW-0472">Membrane</keyword>
<dbReference type="SMART" id="SM00304">
    <property type="entry name" value="HAMP"/>
    <property type="match status" value="1"/>
</dbReference>
<dbReference type="CDD" id="cd00082">
    <property type="entry name" value="HisKA"/>
    <property type="match status" value="1"/>
</dbReference>
<dbReference type="InterPro" id="IPR005467">
    <property type="entry name" value="His_kinase_dom"/>
</dbReference>
<evidence type="ECO:0000256" key="5">
    <source>
        <dbReference type="ARBA" id="ARBA00022679"/>
    </source>
</evidence>
<dbReference type="Proteomes" id="UP000588586">
    <property type="component" value="Unassembled WGS sequence"/>
</dbReference>
<dbReference type="Gene3D" id="3.30.565.10">
    <property type="entry name" value="Histidine kinase-like ATPase, C-terminal domain"/>
    <property type="match status" value="1"/>
</dbReference>